<keyword evidence="2" id="KW-0285">Flavoprotein</keyword>
<comment type="caution">
    <text evidence="6">The sequence shown here is derived from an EMBL/GenBank/DDBJ whole genome shotgun (WGS) entry which is preliminary data.</text>
</comment>
<dbReference type="AlphaFoldDB" id="A0A9P6SSZ1"/>
<reference evidence="6" key="1">
    <citation type="journal article" date="2020" name="Fungal Divers.">
        <title>Resolving the Mortierellaceae phylogeny through synthesis of multi-gene phylogenetics and phylogenomics.</title>
        <authorList>
            <person name="Vandepol N."/>
            <person name="Liber J."/>
            <person name="Desiro A."/>
            <person name="Na H."/>
            <person name="Kennedy M."/>
            <person name="Barry K."/>
            <person name="Grigoriev I.V."/>
            <person name="Miller A.N."/>
            <person name="O'Donnell K."/>
            <person name="Stajich J.E."/>
            <person name="Bonito G."/>
        </authorList>
    </citation>
    <scope>NUCLEOTIDE SEQUENCE</scope>
    <source>
        <strain evidence="6">MES-2147</strain>
    </source>
</reference>
<keyword evidence="5" id="KW-0560">Oxidoreductase</keyword>
<comment type="cofactor">
    <cofactor evidence="1">
        <name>FAD</name>
        <dbReference type="ChEBI" id="CHEBI:57692"/>
    </cofactor>
</comment>
<sequence length="117" mass="13019">MDSLINNPFHKVPGLYAAGWLKCPIEVITSTMTDAYQTAETIIADWTSGQPMLSNDESSIEQGNRKPVLELLLSKGHRSVSHANWKKIEQKEFGLGALVGKPREKILTVEEMLKVPD</sequence>
<evidence type="ECO:0000256" key="4">
    <source>
        <dbReference type="ARBA" id="ARBA00022857"/>
    </source>
</evidence>
<keyword evidence="3" id="KW-0274">FAD</keyword>
<evidence type="ECO:0000256" key="3">
    <source>
        <dbReference type="ARBA" id="ARBA00022827"/>
    </source>
</evidence>
<gene>
    <name evidence="6" type="primary">ARH1_2</name>
    <name evidence="6" type="ORF">BGZ65_005721</name>
</gene>
<proteinExistence type="predicted"/>
<dbReference type="EMBL" id="JAAAHW010000808">
    <property type="protein sequence ID" value="KAF9998846.1"/>
    <property type="molecule type" value="Genomic_DNA"/>
</dbReference>
<dbReference type="PANTHER" id="PTHR48467">
    <property type="entry name" value="GLUTAMATE SYNTHASE 1 [NADH], CHLOROPLASTIC-LIKE"/>
    <property type="match status" value="1"/>
</dbReference>
<dbReference type="OrthoDB" id="333024at2759"/>
<evidence type="ECO:0000256" key="1">
    <source>
        <dbReference type="ARBA" id="ARBA00001974"/>
    </source>
</evidence>
<evidence type="ECO:0000313" key="7">
    <source>
        <dbReference type="Proteomes" id="UP000749646"/>
    </source>
</evidence>
<evidence type="ECO:0000256" key="2">
    <source>
        <dbReference type="ARBA" id="ARBA00022630"/>
    </source>
</evidence>
<dbReference type="InterPro" id="IPR055275">
    <property type="entry name" value="Ferredox_Rdtase"/>
</dbReference>
<keyword evidence="4" id="KW-0521">NADP</keyword>
<dbReference type="PANTHER" id="PTHR48467:SF1">
    <property type="entry name" value="GLUTAMATE SYNTHASE 1 [NADH], CHLOROPLASTIC-LIKE"/>
    <property type="match status" value="1"/>
</dbReference>
<protein>
    <submittedName>
        <fullName evidence="6">NADPH-adrenodoxin reductase</fullName>
    </submittedName>
</protein>
<name>A0A9P6SSZ1_9FUNG</name>
<dbReference type="GO" id="GO:0016491">
    <property type="term" value="F:oxidoreductase activity"/>
    <property type="evidence" value="ECO:0007669"/>
    <property type="project" value="UniProtKB-KW"/>
</dbReference>
<keyword evidence="7" id="KW-1185">Reference proteome</keyword>
<accession>A0A9P6SSZ1</accession>
<dbReference type="Gene3D" id="3.40.50.720">
    <property type="entry name" value="NAD(P)-binding Rossmann-like Domain"/>
    <property type="match status" value="1"/>
</dbReference>
<evidence type="ECO:0000256" key="5">
    <source>
        <dbReference type="ARBA" id="ARBA00023002"/>
    </source>
</evidence>
<dbReference type="Proteomes" id="UP000749646">
    <property type="component" value="Unassembled WGS sequence"/>
</dbReference>
<organism evidence="6 7">
    <name type="scientific">Modicella reniformis</name>
    <dbReference type="NCBI Taxonomy" id="1440133"/>
    <lineage>
        <taxon>Eukaryota</taxon>
        <taxon>Fungi</taxon>
        <taxon>Fungi incertae sedis</taxon>
        <taxon>Mucoromycota</taxon>
        <taxon>Mortierellomycotina</taxon>
        <taxon>Mortierellomycetes</taxon>
        <taxon>Mortierellales</taxon>
        <taxon>Mortierellaceae</taxon>
        <taxon>Modicella</taxon>
    </lineage>
</organism>
<evidence type="ECO:0000313" key="6">
    <source>
        <dbReference type="EMBL" id="KAF9998846.1"/>
    </source>
</evidence>